<sequence>MATANLKLTFGAMYIGCVISVCFSGIAALQAYIYFRQYRNRDSRRTKSMVLSAWALDVVHTVFICQGIWHYLVLNWGNLGELDHLTWTVGMSIAITGLITVLVHMFYAMRVWRLSKHNAWITGLIVILACVRLGSALKISRLRLKHFSSFISDFRWLFTFGLALSALIDVIITGTLCYYLRSSVTGYSSIDDIIHRIILYTINNGLFTCLASLIDMVCAASMPHNFLFLSLHFIIAKCYVNSLLSSLNSRDALRDREENGSFPMQVHVAVDTGTQSHPRIMLRRQQVRV</sequence>
<dbReference type="STRING" id="27342.A0A0H2R5N4"/>
<gene>
    <name evidence="3" type="ORF">SCHPADRAFT_837763</name>
</gene>
<dbReference type="PANTHER" id="PTHR40465">
    <property type="entry name" value="CHROMOSOME 1, WHOLE GENOME SHOTGUN SEQUENCE"/>
    <property type="match status" value="1"/>
</dbReference>
<keyword evidence="1" id="KW-1133">Transmembrane helix</keyword>
<evidence type="ECO:0000313" key="4">
    <source>
        <dbReference type="Proteomes" id="UP000053477"/>
    </source>
</evidence>
<accession>A0A0H2R5N4</accession>
<protein>
    <recommendedName>
        <fullName evidence="2">DUF6534 domain-containing protein</fullName>
    </recommendedName>
</protein>
<feature type="transmembrane region" description="Helical" evidence="1">
    <location>
        <begin position="157"/>
        <end position="181"/>
    </location>
</feature>
<dbReference type="OrthoDB" id="3206554at2759"/>
<evidence type="ECO:0000313" key="3">
    <source>
        <dbReference type="EMBL" id="KLO06657.1"/>
    </source>
</evidence>
<feature type="transmembrane region" description="Helical" evidence="1">
    <location>
        <begin position="226"/>
        <end position="244"/>
    </location>
</feature>
<name>A0A0H2R5N4_9AGAM</name>
<evidence type="ECO:0000259" key="2">
    <source>
        <dbReference type="Pfam" id="PF20152"/>
    </source>
</evidence>
<dbReference type="Pfam" id="PF20152">
    <property type="entry name" value="DUF6534"/>
    <property type="match status" value="1"/>
</dbReference>
<organism evidence="3 4">
    <name type="scientific">Schizopora paradoxa</name>
    <dbReference type="NCBI Taxonomy" id="27342"/>
    <lineage>
        <taxon>Eukaryota</taxon>
        <taxon>Fungi</taxon>
        <taxon>Dikarya</taxon>
        <taxon>Basidiomycota</taxon>
        <taxon>Agaricomycotina</taxon>
        <taxon>Agaricomycetes</taxon>
        <taxon>Hymenochaetales</taxon>
        <taxon>Schizoporaceae</taxon>
        <taxon>Schizopora</taxon>
    </lineage>
</organism>
<dbReference type="EMBL" id="KQ086190">
    <property type="protein sequence ID" value="KLO06657.1"/>
    <property type="molecule type" value="Genomic_DNA"/>
</dbReference>
<feature type="domain" description="DUF6534" evidence="2">
    <location>
        <begin position="165"/>
        <end position="251"/>
    </location>
</feature>
<dbReference type="InParanoid" id="A0A0H2R5N4"/>
<feature type="transmembrane region" description="Helical" evidence="1">
    <location>
        <begin position="12"/>
        <end position="33"/>
    </location>
</feature>
<keyword evidence="4" id="KW-1185">Reference proteome</keyword>
<reference evidence="3 4" key="1">
    <citation type="submission" date="2015-04" db="EMBL/GenBank/DDBJ databases">
        <title>Complete genome sequence of Schizopora paradoxa KUC8140, a cosmopolitan wood degrader in East Asia.</title>
        <authorList>
            <consortium name="DOE Joint Genome Institute"/>
            <person name="Min B."/>
            <person name="Park H."/>
            <person name="Jang Y."/>
            <person name="Kim J.-J."/>
            <person name="Kim K.H."/>
            <person name="Pangilinan J."/>
            <person name="Lipzen A."/>
            <person name="Riley R."/>
            <person name="Grigoriev I.V."/>
            <person name="Spatafora J.W."/>
            <person name="Choi I.-G."/>
        </authorList>
    </citation>
    <scope>NUCLEOTIDE SEQUENCE [LARGE SCALE GENOMIC DNA]</scope>
    <source>
        <strain evidence="3 4">KUC8140</strain>
    </source>
</reference>
<feature type="transmembrane region" description="Helical" evidence="1">
    <location>
        <begin position="54"/>
        <end position="73"/>
    </location>
</feature>
<feature type="transmembrane region" description="Helical" evidence="1">
    <location>
        <begin position="119"/>
        <end position="137"/>
    </location>
</feature>
<proteinExistence type="predicted"/>
<keyword evidence="1" id="KW-0812">Transmembrane</keyword>
<keyword evidence="1" id="KW-0472">Membrane</keyword>
<feature type="transmembrane region" description="Helical" evidence="1">
    <location>
        <begin position="85"/>
        <end position="107"/>
    </location>
</feature>
<evidence type="ECO:0000256" key="1">
    <source>
        <dbReference type="SAM" id="Phobius"/>
    </source>
</evidence>
<dbReference type="Proteomes" id="UP000053477">
    <property type="component" value="Unassembled WGS sequence"/>
</dbReference>
<dbReference type="PANTHER" id="PTHR40465:SF1">
    <property type="entry name" value="DUF6534 DOMAIN-CONTAINING PROTEIN"/>
    <property type="match status" value="1"/>
</dbReference>
<feature type="transmembrane region" description="Helical" evidence="1">
    <location>
        <begin position="193"/>
        <end position="214"/>
    </location>
</feature>
<dbReference type="AlphaFoldDB" id="A0A0H2R5N4"/>
<dbReference type="InterPro" id="IPR045339">
    <property type="entry name" value="DUF6534"/>
</dbReference>